<keyword evidence="2" id="KW-1003">Cell membrane</keyword>
<evidence type="ECO:0000256" key="3">
    <source>
        <dbReference type="ARBA" id="ARBA00022692"/>
    </source>
</evidence>
<name>A0AAU9XKE4_9CNID</name>
<dbReference type="InterPro" id="IPR000276">
    <property type="entry name" value="GPCR_Rhodpsn"/>
</dbReference>
<dbReference type="InterPro" id="IPR017452">
    <property type="entry name" value="GPCR_Rhodpsn_7TM"/>
</dbReference>
<dbReference type="PANTHER" id="PTHR24249">
    <property type="entry name" value="HISTAMINE RECEPTOR-RELATED G-PROTEIN COUPLED RECEPTOR"/>
    <property type="match status" value="1"/>
</dbReference>
<dbReference type="GO" id="GO:0005886">
    <property type="term" value="C:plasma membrane"/>
    <property type="evidence" value="ECO:0007669"/>
    <property type="project" value="UniProtKB-SubCell"/>
</dbReference>
<dbReference type="InterPro" id="IPR050569">
    <property type="entry name" value="TAAR"/>
</dbReference>
<evidence type="ECO:0000256" key="4">
    <source>
        <dbReference type="ARBA" id="ARBA00022989"/>
    </source>
</evidence>
<keyword evidence="4 9" id="KW-1133">Transmembrane helix</keyword>
<keyword evidence="3 9" id="KW-0812">Transmembrane</keyword>
<feature type="domain" description="G-protein coupled receptors family 1 profile" evidence="11">
    <location>
        <begin position="1"/>
        <end position="49"/>
    </location>
</feature>
<evidence type="ECO:0000256" key="8">
    <source>
        <dbReference type="ARBA" id="ARBA00023224"/>
    </source>
</evidence>
<feature type="signal peptide" evidence="10">
    <location>
        <begin position="1"/>
        <end position="15"/>
    </location>
</feature>
<evidence type="ECO:0000256" key="9">
    <source>
        <dbReference type="SAM" id="Phobius"/>
    </source>
</evidence>
<keyword evidence="8" id="KW-0807">Transducer</keyword>
<evidence type="ECO:0000256" key="6">
    <source>
        <dbReference type="ARBA" id="ARBA00023136"/>
    </source>
</evidence>
<keyword evidence="13" id="KW-1185">Reference proteome</keyword>
<dbReference type="Gene3D" id="1.20.1070.10">
    <property type="entry name" value="Rhodopsin 7-helix transmembrane proteins"/>
    <property type="match status" value="1"/>
</dbReference>
<accession>A0AAU9XKE4</accession>
<dbReference type="CDD" id="cd00637">
    <property type="entry name" value="7tm_classA_rhodopsin-like"/>
    <property type="match status" value="1"/>
</dbReference>
<evidence type="ECO:0000313" key="13">
    <source>
        <dbReference type="Proteomes" id="UP001159428"/>
    </source>
</evidence>
<evidence type="ECO:0000259" key="11">
    <source>
        <dbReference type="PROSITE" id="PS50262"/>
    </source>
</evidence>
<evidence type="ECO:0000313" key="12">
    <source>
        <dbReference type="EMBL" id="CAH3150307.1"/>
    </source>
</evidence>
<keyword evidence="5" id="KW-0297">G-protein coupled receptor</keyword>
<keyword evidence="6 9" id="KW-0472">Membrane</keyword>
<keyword evidence="7" id="KW-0675">Receptor</keyword>
<reference evidence="12 13" key="1">
    <citation type="submission" date="2022-05" db="EMBL/GenBank/DDBJ databases">
        <authorList>
            <consortium name="Genoscope - CEA"/>
            <person name="William W."/>
        </authorList>
    </citation>
    <scope>NUCLEOTIDE SEQUENCE [LARGE SCALE GENOMIC DNA]</scope>
</reference>
<evidence type="ECO:0000256" key="2">
    <source>
        <dbReference type="ARBA" id="ARBA00022475"/>
    </source>
</evidence>
<evidence type="ECO:0000256" key="1">
    <source>
        <dbReference type="ARBA" id="ARBA00004651"/>
    </source>
</evidence>
<dbReference type="SUPFAM" id="SSF81321">
    <property type="entry name" value="Family A G protein-coupled receptor-like"/>
    <property type="match status" value="1"/>
</dbReference>
<sequence length="180" mass="20492">MQGIAMLAFLVLISGDRYVAVKFPLRYREIVTGQRIKKAVAVAWVTTVFGTIQENVIATKESTTKLYALYWKVDIVVTALLVLLCITGITFLHLSIFLETQRQKKRLQAGQLSAQEVRKLKKDLMLIQQSEIMSSTNFNCWRSSIHQSPVYIKGNVDCFRASIIGNWAQADSCHCFLRFQ</sequence>
<dbReference type="AlphaFoldDB" id="A0AAU9XKE4"/>
<comment type="caution">
    <text evidence="12">The sequence shown here is derived from an EMBL/GenBank/DDBJ whole genome shotgun (WGS) entry which is preliminary data.</text>
</comment>
<proteinExistence type="predicted"/>
<dbReference type="GO" id="GO:0004930">
    <property type="term" value="F:G protein-coupled receptor activity"/>
    <property type="evidence" value="ECO:0007669"/>
    <property type="project" value="UniProtKB-KW"/>
</dbReference>
<evidence type="ECO:0000256" key="5">
    <source>
        <dbReference type="ARBA" id="ARBA00023040"/>
    </source>
</evidence>
<evidence type="ECO:0000256" key="7">
    <source>
        <dbReference type="ARBA" id="ARBA00023170"/>
    </source>
</evidence>
<organism evidence="12 13">
    <name type="scientific">Pocillopora meandrina</name>
    <dbReference type="NCBI Taxonomy" id="46732"/>
    <lineage>
        <taxon>Eukaryota</taxon>
        <taxon>Metazoa</taxon>
        <taxon>Cnidaria</taxon>
        <taxon>Anthozoa</taxon>
        <taxon>Hexacorallia</taxon>
        <taxon>Scleractinia</taxon>
        <taxon>Astrocoeniina</taxon>
        <taxon>Pocilloporidae</taxon>
        <taxon>Pocillopora</taxon>
    </lineage>
</organism>
<dbReference type="EMBL" id="CALNXJ010000047">
    <property type="protein sequence ID" value="CAH3150307.1"/>
    <property type="molecule type" value="Genomic_DNA"/>
</dbReference>
<keyword evidence="10" id="KW-0732">Signal</keyword>
<gene>
    <name evidence="12" type="ORF">PMEA_00024706</name>
</gene>
<evidence type="ECO:0000256" key="10">
    <source>
        <dbReference type="SAM" id="SignalP"/>
    </source>
</evidence>
<feature type="transmembrane region" description="Helical" evidence="9">
    <location>
        <begin position="75"/>
        <end position="98"/>
    </location>
</feature>
<dbReference type="PROSITE" id="PS50262">
    <property type="entry name" value="G_PROTEIN_RECEP_F1_2"/>
    <property type="match status" value="1"/>
</dbReference>
<protein>
    <recommendedName>
        <fullName evidence="11">G-protein coupled receptors family 1 profile domain-containing protein</fullName>
    </recommendedName>
</protein>
<dbReference type="Proteomes" id="UP001159428">
    <property type="component" value="Unassembled WGS sequence"/>
</dbReference>
<comment type="subcellular location">
    <subcellularLocation>
        <location evidence="1">Cell membrane</location>
        <topology evidence="1">Multi-pass membrane protein</topology>
    </subcellularLocation>
</comment>
<dbReference type="Pfam" id="PF00001">
    <property type="entry name" value="7tm_1"/>
    <property type="match status" value="1"/>
</dbReference>
<feature type="chain" id="PRO_5043583528" description="G-protein coupled receptors family 1 profile domain-containing protein" evidence="10">
    <location>
        <begin position="16"/>
        <end position="180"/>
    </location>
</feature>